<comment type="similarity">
    <text evidence="2 8">Belongs to the cytochrome P450 family.</text>
</comment>
<dbReference type="InterPro" id="IPR001128">
    <property type="entry name" value="Cyt_P450"/>
</dbReference>
<dbReference type="OrthoDB" id="6692864at2759"/>
<feature type="region of interest" description="Disordered" evidence="9">
    <location>
        <begin position="430"/>
        <end position="456"/>
    </location>
</feature>
<dbReference type="GO" id="GO:0020037">
    <property type="term" value="F:heme binding"/>
    <property type="evidence" value="ECO:0007669"/>
    <property type="project" value="InterPro"/>
</dbReference>
<dbReference type="OMA" id="HMPWLMN"/>
<reference evidence="10 11" key="1">
    <citation type="journal article" date="2012" name="BMC Genomics">
        <title>Sequencing the genome of Marssonina brunnea reveals fungus-poplar co-evolution.</title>
        <authorList>
            <person name="Zhu S."/>
            <person name="Cao Y.-Z."/>
            <person name="Jiang C."/>
            <person name="Tan B.-Y."/>
            <person name="Wang Z."/>
            <person name="Feng S."/>
            <person name="Zhang L."/>
            <person name="Su X.-H."/>
            <person name="Brejova B."/>
            <person name="Vinar T."/>
            <person name="Xu M."/>
            <person name="Wang M.-X."/>
            <person name="Zhang S.-G."/>
            <person name="Huang M.-R."/>
            <person name="Wu R."/>
            <person name="Zhou Y."/>
        </authorList>
    </citation>
    <scope>NUCLEOTIDE SEQUENCE [LARGE SCALE GENOMIC DNA]</scope>
    <source>
        <strain evidence="10 11">MB_m1</strain>
    </source>
</reference>
<keyword evidence="11" id="KW-1185">Reference proteome</keyword>
<gene>
    <name evidence="10" type="ORF">MBM_01726</name>
</gene>
<organism evidence="10 11">
    <name type="scientific">Marssonina brunnea f. sp. multigermtubi (strain MB_m1)</name>
    <name type="common">Marssonina leaf spot fungus</name>
    <dbReference type="NCBI Taxonomy" id="1072389"/>
    <lineage>
        <taxon>Eukaryota</taxon>
        <taxon>Fungi</taxon>
        <taxon>Dikarya</taxon>
        <taxon>Ascomycota</taxon>
        <taxon>Pezizomycotina</taxon>
        <taxon>Leotiomycetes</taxon>
        <taxon>Helotiales</taxon>
        <taxon>Drepanopezizaceae</taxon>
        <taxon>Drepanopeziza</taxon>
    </lineage>
</organism>
<dbReference type="GO" id="GO:0004497">
    <property type="term" value="F:monooxygenase activity"/>
    <property type="evidence" value="ECO:0007669"/>
    <property type="project" value="UniProtKB-KW"/>
</dbReference>
<evidence type="ECO:0000256" key="7">
    <source>
        <dbReference type="PIRSR" id="PIRSR602401-1"/>
    </source>
</evidence>
<dbReference type="AlphaFoldDB" id="K1Y3M3"/>
<dbReference type="KEGG" id="mbe:MBM_01726"/>
<keyword evidence="6 8" id="KW-0503">Monooxygenase</keyword>
<dbReference type="Proteomes" id="UP000006753">
    <property type="component" value="Unassembled WGS sequence"/>
</dbReference>
<protein>
    <submittedName>
        <fullName evidence="10">Thromboxane-A synthase</fullName>
    </submittedName>
</protein>
<dbReference type="PROSITE" id="PS00086">
    <property type="entry name" value="CYTOCHROME_P450"/>
    <property type="match status" value="1"/>
</dbReference>
<proteinExistence type="inferred from homology"/>
<dbReference type="SUPFAM" id="SSF48264">
    <property type="entry name" value="Cytochrome P450"/>
    <property type="match status" value="1"/>
</dbReference>
<dbReference type="HOGENOM" id="CLU_001570_14_10_1"/>
<feature type="binding site" description="axial binding residue" evidence="7">
    <location>
        <position position="512"/>
    </location>
    <ligand>
        <name>heme</name>
        <dbReference type="ChEBI" id="CHEBI:30413"/>
    </ligand>
    <ligandPart>
        <name>Fe</name>
        <dbReference type="ChEBI" id="CHEBI:18248"/>
    </ligandPart>
</feature>
<evidence type="ECO:0000256" key="5">
    <source>
        <dbReference type="ARBA" id="ARBA00023004"/>
    </source>
</evidence>
<evidence type="ECO:0000256" key="6">
    <source>
        <dbReference type="ARBA" id="ARBA00023033"/>
    </source>
</evidence>
<dbReference type="PRINTS" id="PR00385">
    <property type="entry name" value="P450"/>
</dbReference>
<evidence type="ECO:0000313" key="10">
    <source>
        <dbReference type="EMBL" id="EKD19774.1"/>
    </source>
</evidence>
<dbReference type="Gene3D" id="1.10.630.10">
    <property type="entry name" value="Cytochrome P450"/>
    <property type="match status" value="1"/>
</dbReference>
<dbReference type="InterPro" id="IPR036396">
    <property type="entry name" value="Cyt_P450_sf"/>
</dbReference>
<dbReference type="PANTHER" id="PTHR24305:SF187">
    <property type="entry name" value="P450, PUTATIVE (EUROFUNG)-RELATED"/>
    <property type="match status" value="1"/>
</dbReference>
<dbReference type="STRING" id="1072389.K1Y3M3"/>
<dbReference type="eggNOG" id="KOG0158">
    <property type="taxonomic scope" value="Eukaryota"/>
</dbReference>
<dbReference type="GO" id="GO:0016705">
    <property type="term" value="F:oxidoreductase activity, acting on paired donors, with incorporation or reduction of molecular oxygen"/>
    <property type="evidence" value="ECO:0007669"/>
    <property type="project" value="InterPro"/>
</dbReference>
<dbReference type="GO" id="GO:0005506">
    <property type="term" value="F:iron ion binding"/>
    <property type="evidence" value="ECO:0007669"/>
    <property type="project" value="InterPro"/>
</dbReference>
<comment type="cofactor">
    <cofactor evidence="1 7">
        <name>heme</name>
        <dbReference type="ChEBI" id="CHEBI:30413"/>
    </cofactor>
</comment>
<name>K1Y3M3_MARBU</name>
<dbReference type="InterPro" id="IPR050121">
    <property type="entry name" value="Cytochrome_P450_monoxygenase"/>
</dbReference>
<keyword evidence="4 8" id="KW-0560">Oxidoreductase</keyword>
<feature type="compositionally biased region" description="Low complexity" evidence="9">
    <location>
        <begin position="432"/>
        <end position="456"/>
    </location>
</feature>
<dbReference type="InParanoid" id="K1Y3M3"/>
<dbReference type="EMBL" id="JH921430">
    <property type="protein sequence ID" value="EKD19774.1"/>
    <property type="molecule type" value="Genomic_DNA"/>
</dbReference>
<keyword evidence="5 7" id="KW-0408">Iron</keyword>
<dbReference type="Pfam" id="PF00067">
    <property type="entry name" value="p450"/>
    <property type="match status" value="2"/>
</dbReference>
<evidence type="ECO:0000313" key="11">
    <source>
        <dbReference type="Proteomes" id="UP000006753"/>
    </source>
</evidence>
<keyword evidence="7 8" id="KW-0349">Heme</keyword>
<evidence type="ECO:0000256" key="1">
    <source>
        <dbReference type="ARBA" id="ARBA00001971"/>
    </source>
</evidence>
<evidence type="ECO:0000256" key="8">
    <source>
        <dbReference type="RuleBase" id="RU000461"/>
    </source>
</evidence>
<accession>K1Y3M3</accession>
<evidence type="ECO:0000256" key="2">
    <source>
        <dbReference type="ARBA" id="ARBA00010617"/>
    </source>
</evidence>
<dbReference type="PANTHER" id="PTHR24305">
    <property type="entry name" value="CYTOCHROME P450"/>
    <property type="match status" value="1"/>
</dbReference>
<dbReference type="InterPro" id="IPR002401">
    <property type="entry name" value="Cyt_P450_E_grp-I"/>
</dbReference>
<evidence type="ECO:0000256" key="3">
    <source>
        <dbReference type="ARBA" id="ARBA00022723"/>
    </source>
</evidence>
<evidence type="ECO:0000256" key="9">
    <source>
        <dbReference type="SAM" id="MobiDB-lite"/>
    </source>
</evidence>
<dbReference type="PRINTS" id="PR00463">
    <property type="entry name" value="EP450I"/>
</dbReference>
<evidence type="ECO:0000256" key="4">
    <source>
        <dbReference type="ARBA" id="ARBA00023002"/>
    </source>
</evidence>
<keyword evidence="3 7" id="KW-0479">Metal-binding</keyword>
<dbReference type="InterPro" id="IPR017972">
    <property type="entry name" value="Cyt_P450_CS"/>
</dbReference>
<sequence>MEEPTLQALLATASLLGIMSHQLLFKRFEVDTQPLLLLLAVPTCPIVLRYILTVPWTSSLLATASYMVSLFASLTVHRLYLHPLHHFPGPPLAKLTKLYSLFTVARSGSRWHHVNAALHAQYGDYVRTGPRELSVADPAAVSHILGYGAKTHKGPFYESMEKSVSTTRDRNFHTQRRKVWDSSLKTRRTKPVLATYTPQLEEFTGALIRRIRSRLDKPVVINELFLNYSYDVMTQLAFGEPGGFISGDRSEASHSVMAGLEEATSAIGLLCHVPWMMSLLTTFAFLPGPLKWFNQWSNMMLNQRRKRGSEKPDLMGYLLAHTPKTRKGDELLFSESRVIIVAGSDTTATTLTTIFTILASDPKLQRSVRAEVDPLLLSPPLQSSAPPTRFRCDVEYPVLDSIIKETLRLYPTVLFATRRTNTTEEIVIPHHSTPSTTTTTTTSRPPSSPLAAASATRIPRDTVVSMPPYVLHRDPRNFAHPGDFIPERWTTRPELVLNRHAFIPFSTGITNCPGRKLAMMELRDVVARVLHEFEPRLAGAGSRAGESFDVETWMGETRDYLVAKVPRVELEFAERFPERMS</sequence>